<reference evidence="2 3" key="1">
    <citation type="submission" date="2013-08" db="EMBL/GenBank/DDBJ databases">
        <authorList>
            <person name="Weinstock G."/>
            <person name="Sodergren E."/>
            <person name="Wylie T."/>
            <person name="Fulton L."/>
            <person name="Fulton R."/>
            <person name="Fronick C."/>
            <person name="O'Laughlin M."/>
            <person name="Godfrey J."/>
            <person name="Miner T."/>
            <person name="Herter B."/>
            <person name="Appelbaum E."/>
            <person name="Cordes M."/>
            <person name="Lek S."/>
            <person name="Wollam A."/>
            <person name="Pepin K.H."/>
            <person name="Palsikar V.B."/>
            <person name="Mitreva M."/>
            <person name="Wilson R.K."/>
        </authorList>
    </citation>
    <scope>NUCLEOTIDE SEQUENCE [LARGE SCALE GENOMIC DNA]</scope>
    <source>
        <strain evidence="2 3">F0530</strain>
    </source>
</reference>
<feature type="transmembrane region" description="Helical" evidence="1">
    <location>
        <begin position="12"/>
        <end position="30"/>
    </location>
</feature>
<sequence length="157" mass="17846">MVRERSLMRDIVKIALVYAVCVLVYQTALLSDLVWVLYPAAFIEPILIPVVALLITRKIQVTDWRLNFFVLPLLLYCFGVVADIMAFWISTGGSVFSTGDHIWYPVAPNSPWDVKLYGLYGIPAVIFMAGYLIRLAIRKRVAYHVSEPNDPSENIIR</sequence>
<feature type="transmembrane region" description="Helical" evidence="1">
    <location>
        <begin position="117"/>
        <end position="137"/>
    </location>
</feature>
<gene>
    <name evidence="2" type="ORF">HMPREF1978_01500</name>
</gene>
<evidence type="ECO:0000313" key="3">
    <source>
        <dbReference type="Proteomes" id="UP000016481"/>
    </source>
</evidence>
<keyword evidence="1" id="KW-0472">Membrane</keyword>
<protein>
    <submittedName>
        <fullName evidence="2">Uncharacterized protein</fullName>
    </submittedName>
</protein>
<evidence type="ECO:0000256" key="1">
    <source>
        <dbReference type="SAM" id="Phobius"/>
    </source>
</evidence>
<dbReference type="Proteomes" id="UP000016481">
    <property type="component" value="Unassembled WGS sequence"/>
</dbReference>
<accession>U1R8G6</accession>
<keyword evidence="1" id="KW-0812">Transmembrane</keyword>
<dbReference type="AlphaFoldDB" id="U1R8G6"/>
<proteinExistence type="predicted"/>
<keyword evidence="1" id="KW-1133">Transmembrane helix</keyword>
<name>U1R8G6_9ACTO</name>
<evidence type="ECO:0000313" key="2">
    <source>
        <dbReference type="EMBL" id="ERH14807.1"/>
    </source>
</evidence>
<dbReference type="EMBL" id="AWSC01000061">
    <property type="protein sequence ID" value="ERH14807.1"/>
    <property type="molecule type" value="Genomic_DNA"/>
</dbReference>
<feature type="transmembrane region" description="Helical" evidence="1">
    <location>
        <begin position="68"/>
        <end position="89"/>
    </location>
</feature>
<dbReference type="HOGENOM" id="CLU_1840852_0_0_11"/>
<comment type="caution">
    <text evidence="2">The sequence shown here is derived from an EMBL/GenBank/DDBJ whole genome shotgun (WGS) entry which is preliminary data.</text>
</comment>
<organism evidence="2 3">
    <name type="scientific">Actinomyces graevenitzii F0530</name>
    <dbReference type="NCBI Taxonomy" id="1321817"/>
    <lineage>
        <taxon>Bacteria</taxon>
        <taxon>Bacillati</taxon>
        <taxon>Actinomycetota</taxon>
        <taxon>Actinomycetes</taxon>
        <taxon>Actinomycetales</taxon>
        <taxon>Actinomycetaceae</taxon>
        <taxon>Actinomyces</taxon>
    </lineage>
</organism>
<feature type="transmembrane region" description="Helical" evidence="1">
    <location>
        <begin position="36"/>
        <end position="56"/>
    </location>
</feature>